<dbReference type="GO" id="GO:0046872">
    <property type="term" value="F:metal ion binding"/>
    <property type="evidence" value="ECO:0007669"/>
    <property type="project" value="UniProtKB-KW"/>
</dbReference>
<dbReference type="GO" id="GO:0001725">
    <property type="term" value="C:stress fiber"/>
    <property type="evidence" value="ECO:0007669"/>
    <property type="project" value="TreeGrafter"/>
</dbReference>
<dbReference type="GO" id="GO:0030695">
    <property type="term" value="F:GTPase regulator activity"/>
    <property type="evidence" value="ECO:0007669"/>
    <property type="project" value="UniProtKB-ARBA"/>
</dbReference>
<evidence type="ECO:0000256" key="2">
    <source>
        <dbReference type="ARBA" id="ARBA00022833"/>
    </source>
</evidence>
<evidence type="ECO:0000313" key="7">
    <source>
        <dbReference type="EMBL" id="KIW31285.1"/>
    </source>
</evidence>
<evidence type="ECO:0000256" key="1">
    <source>
        <dbReference type="ARBA" id="ARBA00022723"/>
    </source>
</evidence>
<dbReference type="GO" id="GO:0030036">
    <property type="term" value="P:actin cytoskeleton organization"/>
    <property type="evidence" value="ECO:0007669"/>
    <property type="project" value="TreeGrafter"/>
</dbReference>
<dbReference type="PROSITE" id="PS00478">
    <property type="entry name" value="LIM_DOMAIN_1"/>
    <property type="match status" value="1"/>
</dbReference>
<dbReference type="OrthoDB" id="15567at2759"/>
<gene>
    <name evidence="7" type="ORF">PV07_02945</name>
</gene>
<dbReference type="SMART" id="SM00132">
    <property type="entry name" value="LIM"/>
    <property type="match status" value="3"/>
</dbReference>
<feature type="compositionally biased region" description="Polar residues" evidence="5">
    <location>
        <begin position="213"/>
        <end position="232"/>
    </location>
</feature>
<feature type="compositionally biased region" description="Basic and acidic residues" evidence="5">
    <location>
        <begin position="375"/>
        <end position="387"/>
    </location>
</feature>
<proteinExistence type="predicted"/>
<dbReference type="GO" id="GO:0051371">
    <property type="term" value="F:muscle alpha-actinin binding"/>
    <property type="evidence" value="ECO:0007669"/>
    <property type="project" value="TreeGrafter"/>
</dbReference>
<organism evidence="7 8">
    <name type="scientific">Cladophialophora immunda</name>
    <dbReference type="NCBI Taxonomy" id="569365"/>
    <lineage>
        <taxon>Eukaryota</taxon>
        <taxon>Fungi</taxon>
        <taxon>Dikarya</taxon>
        <taxon>Ascomycota</taxon>
        <taxon>Pezizomycotina</taxon>
        <taxon>Eurotiomycetes</taxon>
        <taxon>Chaetothyriomycetidae</taxon>
        <taxon>Chaetothyriales</taxon>
        <taxon>Herpotrichiellaceae</taxon>
        <taxon>Cladophialophora</taxon>
    </lineage>
</organism>
<keyword evidence="1 4" id="KW-0479">Metal-binding</keyword>
<dbReference type="HOGENOM" id="CLU_009967_0_0_1"/>
<evidence type="ECO:0000256" key="4">
    <source>
        <dbReference type="PROSITE-ProRule" id="PRU00125"/>
    </source>
</evidence>
<evidence type="ECO:0000256" key="5">
    <source>
        <dbReference type="SAM" id="MobiDB-lite"/>
    </source>
</evidence>
<feature type="compositionally biased region" description="Basic and acidic residues" evidence="5">
    <location>
        <begin position="191"/>
        <end position="212"/>
    </location>
</feature>
<dbReference type="GO" id="GO:0003779">
    <property type="term" value="F:actin binding"/>
    <property type="evidence" value="ECO:0007669"/>
    <property type="project" value="TreeGrafter"/>
</dbReference>
<feature type="compositionally biased region" description="Polar residues" evidence="5">
    <location>
        <begin position="89"/>
        <end position="102"/>
    </location>
</feature>
<name>A0A0D2CMJ0_9EURO</name>
<feature type="domain" description="LIM zinc-binding" evidence="6">
    <location>
        <begin position="604"/>
        <end position="665"/>
    </location>
</feature>
<evidence type="ECO:0000256" key="3">
    <source>
        <dbReference type="ARBA" id="ARBA00023038"/>
    </source>
</evidence>
<dbReference type="Pfam" id="PF00412">
    <property type="entry name" value="LIM"/>
    <property type="match status" value="3"/>
</dbReference>
<dbReference type="AlphaFoldDB" id="A0A0D2CMJ0"/>
<reference evidence="7 8" key="1">
    <citation type="submission" date="2015-01" db="EMBL/GenBank/DDBJ databases">
        <title>The Genome Sequence of Cladophialophora immunda CBS83496.</title>
        <authorList>
            <consortium name="The Broad Institute Genomics Platform"/>
            <person name="Cuomo C."/>
            <person name="de Hoog S."/>
            <person name="Gorbushina A."/>
            <person name="Stielow B."/>
            <person name="Teixiera M."/>
            <person name="Abouelleil A."/>
            <person name="Chapman S.B."/>
            <person name="Priest M."/>
            <person name="Young S.K."/>
            <person name="Wortman J."/>
            <person name="Nusbaum C."/>
            <person name="Birren B."/>
        </authorList>
    </citation>
    <scope>NUCLEOTIDE SEQUENCE [LARGE SCALE GENOMIC DNA]</scope>
    <source>
        <strain evidence="7 8">CBS 83496</strain>
    </source>
</reference>
<dbReference type="CDD" id="cd08368">
    <property type="entry name" value="LIM"/>
    <property type="match status" value="3"/>
</dbReference>
<keyword evidence="3 4" id="KW-0440">LIM domain</keyword>
<feature type="domain" description="LIM zinc-binding" evidence="6">
    <location>
        <begin position="502"/>
        <end position="569"/>
    </location>
</feature>
<dbReference type="PANTHER" id="PTHR24214:SF38">
    <property type="entry name" value="PDZ AND LIM DOMAIN PROTEIN ZASP-RELATED"/>
    <property type="match status" value="1"/>
</dbReference>
<keyword evidence="2 4" id="KW-0862">Zinc</keyword>
<dbReference type="PANTHER" id="PTHR24214">
    <property type="entry name" value="PDZ AND LIM DOMAIN PROTEIN ZASP"/>
    <property type="match status" value="1"/>
</dbReference>
<sequence length="745" mass="82262">MFHKRNSLSGRKVSPPQPTCMTAEQKSTYLDDLRNNRPTRPTGSRPAPFPSRNYGSLTSQSSLARSDSAPTTTGSKHGDILDDVENDPPTVQKSYSFSSTSKGRPLAQPPTGDRPILNGRKVSPTATVQVPSIAQEGVYVESVTRRLEKEEAHSIREALELIDQKDEERRIYDAAKDEAAELVWKHQYPKAAEEEKVAPYRNPDLKAKERRQNSGNRQISGSRKVSFPTPNNKIYEEPEPEEELPRTSIPPPSADLPLRAKSRNKLPWLRTKSPDTVEDPAQIPQAKKFDRFEIHRNPPTQSRKADYTENTPPRAPAIDVIEEVDTPNSTSTLEIRSEEIRAATSMKRKDRSPNLPTPTAVSDQLGRPIVSFDPTWKRPSDSPRTSEDVEIPVVKVTESPAVRPLPKPAPTIPEVSVSAPAIPTINAPDDGPVIPVINVQENDAPPTVPAINFPGESHPAPTASRPLPKHSSSAPTKSSSTVVKTPSQRLPWLSSRQSMPTVSCSSCALPISGRIVTASGSNARDLKARFHPECFTCHHCATPLECVSFYPEPDSSRLSRLGISSTSDADPTNPPALTPDQLALLENDPLRFFCHLDFHEFFSPRCRSCKTPIEGEIVIACGHSYHVDHFFCAECGDPFSSTTPFVEGNDGYAYCVRCHTKRTSARCRGCKLPILDEITVEALGGKWHGNCFVCCECGGGFGDEGRFFVREVHVEPTDKEKRKGITRKVEERAVCGECEERRLKA</sequence>
<dbReference type="RefSeq" id="XP_016251501.1">
    <property type="nucleotide sequence ID" value="XM_016389599.1"/>
</dbReference>
<dbReference type="PROSITE" id="PS50023">
    <property type="entry name" value="LIM_DOMAIN_2"/>
    <property type="match status" value="2"/>
</dbReference>
<feature type="region of interest" description="Disordered" evidence="5">
    <location>
        <begin position="187"/>
        <end position="387"/>
    </location>
</feature>
<dbReference type="InterPro" id="IPR001781">
    <property type="entry name" value="Znf_LIM"/>
</dbReference>
<dbReference type="FunFam" id="2.10.110.10:FF:000077">
    <property type="entry name" value="LIM domain protein"/>
    <property type="match status" value="1"/>
</dbReference>
<feature type="compositionally biased region" description="Basic and acidic residues" evidence="5">
    <location>
        <begin position="287"/>
        <end position="296"/>
    </location>
</feature>
<evidence type="ECO:0000313" key="8">
    <source>
        <dbReference type="Proteomes" id="UP000054466"/>
    </source>
</evidence>
<accession>A0A0D2CMJ0</accession>
<dbReference type="Gene3D" id="2.10.110.10">
    <property type="entry name" value="Cysteine Rich Protein"/>
    <property type="match status" value="3"/>
</dbReference>
<feature type="region of interest" description="Disordered" evidence="5">
    <location>
        <begin position="445"/>
        <end position="489"/>
    </location>
</feature>
<protein>
    <recommendedName>
        <fullName evidence="6">LIM zinc-binding domain-containing protein</fullName>
    </recommendedName>
</protein>
<dbReference type="GO" id="GO:0031941">
    <property type="term" value="C:filamentous actin"/>
    <property type="evidence" value="ECO:0007669"/>
    <property type="project" value="TreeGrafter"/>
</dbReference>
<feature type="compositionally biased region" description="Low complexity" evidence="5">
    <location>
        <begin position="469"/>
        <end position="487"/>
    </location>
</feature>
<feature type="region of interest" description="Disordered" evidence="5">
    <location>
        <begin position="1"/>
        <end position="129"/>
    </location>
</feature>
<feature type="compositionally biased region" description="Polar residues" evidence="5">
    <location>
        <begin position="19"/>
        <end position="28"/>
    </location>
</feature>
<evidence type="ECO:0000259" key="6">
    <source>
        <dbReference type="PROSITE" id="PS50023"/>
    </source>
</evidence>
<dbReference type="EMBL" id="KN847041">
    <property type="protein sequence ID" value="KIW31285.1"/>
    <property type="molecule type" value="Genomic_DNA"/>
</dbReference>
<dbReference type="SUPFAM" id="SSF57716">
    <property type="entry name" value="Glucocorticoid receptor-like (DNA-binding domain)"/>
    <property type="match status" value="2"/>
</dbReference>
<dbReference type="STRING" id="569365.A0A0D2CMJ0"/>
<dbReference type="InterPro" id="IPR050604">
    <property type="entry name" value="PDZ-LIM_domain"/>
</dbReference>
<feature type="compositionally biased region" description="Polar residues" evidence="5">
    <location>
        <begin position="53"/>
        <end position="75"/>
    </location>
</feature>
<dbReference type="Proteomes" id="UP000054466">
    <property type="component" value="Unassembled WGS sequence"/>
</dbReference>
<dbReference type="GeneID" id="27342139"/>
<keyword evidence="8" id="KW-1185">Reference proteome</keyword>
<dbReference type="VEuPathDB" id="FungiDB:PV07_02945"/>